<name>A0A426QMK7_9GAMM</name>
<organism evidence="1 2">
    <name type="scientific">Thiohalobacter thiocyanaticus</name>
    <dbReference type="NCBI Taxonomy" id="585455"/>
    <lineage>
        <taxon>Bacteria</taxon>
        <taxon>Pseudomonadati</taxon>
        <taxon>Pseudomonadota</taxon>
        <taxon>Gammaproteobacteria</taxon>
        <taxon>Thiohalobacterales</taxon>
        <taxon>Thiohalobacteraceae</taxon>
        <taxon>Thiohalobacter</taxon>
    </lineage>
</organism>
<dbReference type="Proteomes" id="UP000287798">
    <property type="component" value="Unassembled WGS sequence"/>
</dbReference>
<dbReference type="AlphaFoldDB" id="A0A426QMK7"/>
<evidence type="ECO:0000313" key="1">
    <source>
        <dbReference type="EMBL" id="RRQ22906.1"/>
    </source>
</evidence>
<dbReference type="RefSeq" id="WP_125182247.1">
    <property type="nucleotide sequence ID" value="NZ_QZMU01000001.1"/>
</dbReference>
<gene>
    <name evidence="1" type="ORF">D6C00_13870</name>
</gene>
<accession>A0A426QMK7</accession>
<sequence>MNDQQSFQGIEPSNYAEPFRELIYAAGKLNGFKSGDSQLTRESLANIRSIKQRTIEAIDGISWLQQQAEDGHDAVAWSKAPMELLTDLLRDMDTLERRIVDSMIVGGSAS</sequence>
<proteinExistence type="predicted"/>
<protein>
    <submittedName>
        <fullName evidence="1">Uncharacterized protein</fullName>
    </submittedName>
</protein>
<keyword evidence="2" id="KW-1185">Reference proteome</keyword>
<reference evidence="1 2" key="1">
    <citation type="journal article" date="2010" name="Int. J. Syst. Evol. Microbiol.">
        <title>Thiohalobacter thiocyanaticus gen. nov., sp. nov., a moderately halophilic, sulfur-oxidizing gammaproteobacterium from hypersaline lakes, that utilizes thiocyanate.</title>
        <authorList>
            <person name="Sorokin D.Y."/>
            <person name="Kovaleva O.L."/>
            <person name="Tourova T.P."/>
            <person name="Muyzer G."/>
        </authorList>
    </citation>
    <scope>NUCLEOTIDE SEQUENCE [LARGE SCALE GENOMIC DNA]</scope>
    <source>
        <strain evidence="1 2">Hrh1</strain>
    </source>
</reference>
<comment type="caution">
    <text evidence="1">The sequence shown here is derived from an EMBL/GenBank/DDBJ whole genome shotgun (WGS) entry which is preliminary data.</text>
</comment>
<dbReference type="EMBL" id="QZMU01000001">
    <property type="protein sequence ID" value="RRQ22906.1"/>
    <property type="molecule type" value="Genomic_DNA"/>
</dbReference>
<evidence type="ECO:0000313" key="2">
    <source>
        <dbReference type="Proteomes" id="UP000287798"/>
    </source>
</evidence>